<dbReference type="Gene3D" id="3.40.50.1000">
    <property type="entry name" value="HAD superfamily/HAD-like"/>
    <property type="match status" value="1"/>
</dbReference>
<evidence type="ECO:0000313" key="1">
    <source>
        <dbReference type="EMBL" id="CRZ25431.1"/>
    </source>
</evidence>
<dbReference type="WormBase" id="Bm4736">
    <property type="protein sequence ID" value="BM02164"/>
    <property type="gene ID" value="WBGene00224997"/>
</dbReference>
<dbReference type="InterPro" id="IPR023214">
    <property type="entry name" value="HAD_sf"/>
</dbReference>
<dbReference type="GO" id="GO:0005634">
    <property type="term" value="C:nucleus"/>
    <property type="evidence" value="ECO:0007669"/>
    <property type="project" value="TreeGrafter"/>
</dbReference>
<dbReference type="KEGG" id="bmy:BM_BM4736"/>
<dbReference type="InterPro" id="IPR036412">
    <property type="entry name" value="HAD-like_sf"/>
</dbReference>
<accession>A0A0H5SA19</accession>
<gene>
    <name evidence="1 4 5" type="ORF">Bm4736</name>
    <name evidence="2" type="ORF">BM_BM4736</name>
    <name evidence="1" type="ORF">BM_Bm4736</name>
</gene>
<dbReference type="GeneID" id="6096316"/>
<dbReference type="InterPro" id="IPR044924">
    <property type="entry name" value="HAD-SF_hydro_IA_REG-2-like_cap"/>
</dbReference>
<dbReference type="STRING" id="6279.A0A0H5SA19"/>
<name>A0A0H5SA19_BRUMA</name>
<dbReference type="OrthoDB" id="444127at2759"/>
<dbReference type="CDD" id="cd16415">
    <property type="entry name" value="HAD_dREG-2_like"/>
    <property type="match status" value="1"/>
</dbReference>
<evidence type="ECO:0000313" key="2">
    <source>
        <dbReference type="EMBL" id="VIO90803.1"/>
    </source>
</evidence>
<organism evidence="1">
    <name type="scientific">Brugia malayi</name>
    <name type="common">Filarial nematode worm</name>
    <dbReference type="NCBI Taxonomy" id="6279"/>
    <lineage>
        <taxon>Eukaryota</taxon>
        <taxon>Metazoa</taxon>
        <taxon>Ecdysozoa</taxon>
        <taxon>Nematoda</taxon>
        <taxon>Chromadorea</taxon>
        <taxon>Rhabditida</taxon>
        <taxon>Spirurina</taxon>
        <taxon>Spiruromorpha</taxon>
        <taxon>Filarioidea</taxon>
        <taxon>Onchocercidae</taxon>
        <taxon>Brugia</taxon>
    </lineage>
</organism>
<dbReference type="NCBIfam" id="TIGR01549">
    <property type="entry name" value="HAD-SF-IA-v1"/>
    <property type="match status" value="1"/>
</dbReference>
<dbReference type="NCBIfam" id="TIGR02252">
    <property type="entry name" value="DREG-2"/>
    <property type="match status" value="1"/>
</dbReference>
<proteinExistence type="predicted"/>
<dbReference type="EMBL" id="LN857008">
    <property type="protein sequence ID" value="CRZ25431.1"/>
    <property type="molecule type" value="Genomic_DNA"/>
</dbReference>
<reference evidence="4" key="4">
    <citation type="submission" date="2019-12" db="UniProtKB">
        <authorList>
            <consortium name="WormBaseParasite"/>
        </authorList>
    </citation>
    <scope>IDENTIFICATION</scope>
</reference>
<dbReference type="SFLD" id="SFLDS00003">
    <property type="entry name" value="Haloacid_Dehalogenase"/>
    <property type="match status" value="1"/>
</dbReference>
<dbReference type="Pfam" id="PF00702">
    <property type="entry name" value="Hydrolase"/>
    <property type="match status" value="1"/>
</dbReference>
<dbReference type="OMA" id="WWRQLIA"/>
<dbReference type="InterPro" id="IPR051828">
    <property type="entry name" value="HAD-like_hydrolase_domain"/>
</dbReference>
<dbReference type="CTD" id="6096316"/>
<dbReference type="EMBL" id="CAAKNF010000192">
    <property type="protein sequence ID" value="VIO90803.1"/>
    <property type="molecule type" value="Genomic_DNA"/>
</dbReference>
<dbReference type="WBParaSite" id="Bm4736.1">
    <property type="protein sequence ID" value="Bm4736.1"/>
    <property type="gene ID" value="WBGene00224997"/>
</dbReference>
<keyword evidence="3" id="KW-1185">Reference proteome</keyword>
<dbReference type="GO" id="GO:0016787">
    <property type="term" value="F:hydrolase activity"/>
    <property type="evidence" value="ECO:0007669"/>
    <property type="project" value="UniProtKB-KW"/>
</dbReference>
<evidence type="ECO:0000313" key="4">
    <source>
        <dbReference type="WBParaSite" id="Bm4736.1"/>
    </source>
</evidence>
<reference evidence="2" key="3">
    <citation type="submission" date="2019-04" db="EMBL/GenBank/DDBJ databases">
        <authorList>
            <person name="Howe K."/>
            <person name="Paulini M."/>
            <person name="Williams G."/>
        </authorList>
    </citation>
    <scope>NUCLEOTIDE SEQUENCE [LARGE SCALE GENOMIC DNA]</scope>
    <source>
        <strain evidence="2">FR3</strain>
    </source>
</reference>
<accession>A0A4E9F287</accession>
<reference evidence="1 3" key="1">
    <citation type="journal article" date="2007" name="Science">
        <title>Draft genome of the filarial nematode parasite Brugia malayi.</title>
        <authorList>
            <person name="Ghedin E."/>
            <person name="Wang S."/>
            <person name="Spiro D."/>
            <person name="Caler E."/>
            <person name="Zhao Q."/>
            <person name="Crabtree J."/>
            <person name="Allen J.E."/>
            <person name="Delcher A.L."/>
            <person name="Guiliano D.B."/>
            <person name="Miranda-Saavedra D."/>
            <person name="Angiuoli S.V."/>
            <person name="Creasy T."/>
            <person name="Amedeo P."/>
            <person name="Haas B."/>
            <person name="El-Sayed N.M."/>
            <person name="Wortman J.R."/>
            <person name="Feldblyum T."/>
            <person name="Tallon L."/>
            <person name="Schatz M."/>
            <person name="Shumway M."/>
            <person name="Koo H."/>
            <person name="Salzberg S.L."/>
            <person name="Schobel S."/>
            <person name="Pertea M."/>
            <person name="Pop M."/>
            <person name="White O."/>
            <person name="Barton G.J."/>
            <person name="Carlow C.K."/>
            <person name="Crawford M.J."/>
            <person name="Daub J."/>
            <person name="Dimmic M.W."/>
            <person name="Estes C.F."/>
            <person name="Foster J.M."/>
            <person name="Ganatra M."/>
            <person name="Gregory W.F."/>
            <person name="Johnson N.M."/>
            <person name="Jin J."/>
            <person name="Komuniecki R."/>
            <person name="Korf I."/>
            <person name="Kumar S."/>
            <person name="Laney S."/>
            <person name="Li B.W."/>
            <person name="Li W."/>
            <person name="Lindblom T.H."/>
            <person name="Lustigman S."/>
            <person name="Ma D."/>
            <person name="Maina C.V."/>
            <person name="Martin D.M."/>
            <person name="McCarter J.P."/>
            <person name="McReynolds L."/>
            <person name="Mitreva M."/>
            <person name="Nutman T.B."/>
            <person name="Parkinson J."/>
            <person name="Peregrin-Alvarez J.M."/>
            <person name="Poole C."/>
            <person name="Ren Q."/>
            <person name="Saunders L."/>
            <person name="Sluder A.E."/>
            <person name="Smith K."/>
            <person name="Stanke M."/>
            <person name="Unnasch T.R."/>
            <person name="Ware J."/>
            <person name="Wei A.D."/>
            <person name="Weil G."/>
            <person name="Williams D.J."/>
            <person name="Zhang Y."/>
            <person name="Williams S.A."/>
            <person name="Fraser-Liggett C."/>
            <person name="Slatko B."/>
            <person name="Blaxter M.L."/>
            <person name="Scott A.L."/>
        </authorList>
    </citation>
    <scope>NUCLEOTIDE SEQUENCE</scope>
    <source>
        <strain evidence="1 3">FR3</strain>
    </source>
</reference>
<reference evidence="1" key="2">
    <citation type="submission" date="2012-12" db="EMBL/GenBank/DDBJ databases">
        <authorList>
            <person name="Gao Y.W."/>
            <person name="Fan S.T."/>
            <person name="Sun H.T."/>
            <person name="Wang Z."/>
            <person name="Gao X.L."/>
            <person name="Li Y.G."/>
            <person name="Wang T.C."/>
            <person name="Zhang K."/>
            <person name="Xu W.W."/>
            <person name="Yu Z.J."/>
            <person name="Xia X.Z."/>
        </authorList>
    </citation>
    <scope>NUCLEOTIDE SEQUENCE</scope>
    <source>
        <strain evidence="1">FR3</strain>
    </source>
</reference>
<dbReference type="Gene3D" id="1.10.150.720">
    <property type="entry name" value="Haloacid dehalogenase-like hydrolase"/>
    <property type="match status" value="1"/>
</dbReference>
<dbReference type="PANTHER" id="PTHR46191:SF2">
    <property type="entry name" value="HALOACID DEHALOGENASE-LIKE HYDROLASE DOMAIN-CONTAINING PROTEIN 3"/>
    <property type="match status" value="1"/>
</dbReference>
<sequence>MLKANGSRLTESILPNINQRFTSSNCPVFQGTKLRVVTLDALNTLIRLKQSPGHTYANFAKRINVQCNADELDDAFRLNFKNLSKRKLCYGFKKDGEIAWWIELVKNCFADVGENSVGIDKVAHELFVYYGSVDPWKLVDNQVHDHLKELQSRKIRLGIISNFDRRLRNILEGLKLSSYFEMMLLSGEIGMEKPNKQIFEKAAKYFQINQMEEMLHVGDDEEKDFNGAKKAGIRAVLLRPEKVSACDNKQNILCSLKDIIDRLE</sequence>
<evidence type="ECO:0000313" key="5">
    <source>
        <dbReference type="WormBase" id="Bm4736"/>
    </source>
</evidence>
<dbReference type="FunCoup" id="A0A0H5SA19">
    <property type="interactions" value="658"/>
</dbReference>
<dbReference type="InterPro" id="IPR011949">
    <property type="entry name" value="HAD-SF_hydro_IA_REG-2-like"/>
</dbReference>
<dbReference type="SFLD" id="SFLDG01129">
    <property type="entry name" value="C1.5:_HAD__Beta-PGM__Phosphata"/>
    <property type="match status" value="1"/>
</dbReference>
<dbReference type="AlphaFoldDB" id="A0A0H5SA19"/>
<dbReference type="PANTHER" id="PTHR46191">
    <property type="match status" value="1"/>
</dbReference>
<dbReference type="RefSeq" id="XP_001892856.1">
    <property type="nucleotide sequence ID" value="XM_001892821.1"/>
</dbReference>
<dbReference type="SUPFAM" id="SSF56784">
    <property type="entry name" value="HAD-like"/>
    <property type="match status" value="1"/>
</dbReference>
<protein>
    <submittedName>
        <fullName evidence="1">Bm4736</fullName>
    </submittedName>
    <submittedName>
        <fullName evidence="2 4">HAD-superfamily hydrolase, subfamily IA, variant 1 containing protein</fullName>
    </submittedName>
</protein>
<evidence type="ECO:0000313" key="3">
    <source>
        <dbReference type="Proteomes" id="UP000006672"/>
    </source>
</evidence>
<dbReference type="Proteomes" id="UP000006672">
    <property type="component" value="Unassembled WGS sequence"/>
</dbReference>
<dbReference type="InterPro" id="IPR006439">
    <property type="entry name" value="HAD-SF_hydro_IA"/>
</dbReference>
<keyword evidence="2" id="KW-0378">Hydrolase</keyword>